<evidence type="ECO:0000313" key="2">
    <source>
        <dbReference type="Proteomes" id="UP001205185"/>
    </source>
</evidence>
<comment type="caution">
    <text evidence="1">The sequence shown here is derived from an EMBL/GenBank/DDBJ whole genome shotgun (WGS) entry which is preliminary data.</text>
</comment>
<organism evidence="1 2">
    <name type="scientific">Actinokineospora diospyrosa</name>
    <dbReference type="NCBI Taxonomy" id="103728"/>
    <lineage>
        <taxon>Bacteria</taxon>
        <taxon>Bacillati</taxon>
        <taxon>Actinomycetota</taxon>
        <taxon>Actinomycetes</taxon>
        <taxon>Pseudonocardiales</taxon>
        <taxon>Pseudonocardiaceae</taxon>
        <taxon>Actinokineospora</taxon>
    </lineage>
</organism>
<proteinExistence type="predicted"/>
<gene>
    <name evidence="1" type="ORF">LV75_005838</name>
</gene>
<name>A0ABT1IKY1_9PSEU</name>
<evidence type="ECO:0000313" key="1">
    <source>
        <dbReference type="EMBL" id="MCP2273309.1"/>
    </source>
</evidence>
<reference evidence="1 2" key="1">
    <citation type="submission" date="2022-06" db="EMBL/GenBank/DDBJ databases">
        <title>Genomic Encyclopedia of Archaeal and Bacterial Type Strains, Phase II (KMG-II): from individual species to whole genera.</title>
        <authorList>
            <person name="Goeker M."/>
        </authorList>
    </citation>
    <scope>NUCLEOTIDE SEQUENCE [LARGE SCALE GENOMIC DNA]</scope>
    <source>
        <strain evidence="1 2">DSM 44255</strain>
    </source>
</reference>
<dbReference type="Proteomes" id="UP001205185">
    <property type="component" value="Unassembled WGS sequence"/>
</dbReference>
<sequence>MLGGVDYTVPPWVLSWDEVDPGRHPFDVGPVHEVVRELAPAVPAPLSAEEEAALDWSEDPGLLWTNTVTASLMDRYGSWAIGWSWGKEESDYGGGPVGSWCCMADSITTTEETVVRVADSLIEWRGWLEELAECFERFPLAELVDPERFQAWERGAVWLVHHVVERTGAGDAWYRHCAQVLTWFLSRWGVSGDVAAQMVEQAIGGRFDSWVTPADTLVDDVARHIARAATSP</sequence>
<protein>
    <submittedName>
        <fullName evidence="1">Uncharacterized protein</fullName>
    </submittedName>
</protein>
<accession>A0ABT1IKY1</accession>
<dbReference type="EMBL" id="JAMTCO010000016">
    <property type="protein sequence ID" value="MCP2273309.1"/>
    <property type="molecule type" value="Genomic_DNA"/>
</dbReference>
<keyword evidence="2" id="KW-1185">Reference proteome</keyword>